<dbReference type="RefSeq" id="WP_013181674.1">
    <property type="nucleotide sequence ID" value="NC_014225.1"/>
</dbReference>
<dbReference type="Gene3D" id="3.90.230.10">
    <property type="entry name" value="Creatinase/methionine aminopeptidase superfamily"/>
    <property type="match status" value="1"/>
</dbReference>
<proteinExistence type="predicted"/>
<accession>D6YUY8</accession>
<dbReference type="PANTHER" id="PTHR46112:SF3">
    <property type="entry name" value="AMINOPEPTIDASE YPDF"/>
    <property type="match status" value="1"/>
</dbReference>
<evidence type="ECO:0000313" key="2">
    <source>
        <dbReference type="EMBL" id="ADI37949.1"/>
    </source>
</evidence>
<reference evidence="2 3" key="1">
    <citation type="journal article" date="2010" name="PLoS ONE">
        <title>The Waddlia genome: a window into chlamydial biology.</title>
        <authorList>
            <person name="Bertelli C."/>
            <person name="Collyn F."/>
            <person name="Croxatto A."/>
            <person name="Ruckert C."/>
            <person name="Polkinghorne A."/>
            <person name="Kebbi-Beghdadi C."/>
            <person name="Goesmann A."/>
            <person name="Vaughan L."/>
            <person name="Greub G."/>
        </authorList>
    </citation>
    <scope>NUCLEOTIDE SEQUENCE [LARGE SCALE GENOMIC DNA]</scope>
    <source>
        <strain evidence="3">ATCC VR-1470 / WSU 86-1044</strain>
    </source>
</reference>
<protein>
    <submittedName>
        <fullName evidence="2">Proline amido peptidase</fullName>
        <ecNumber evidence="2">3.4.11.5</ecNumber>
    </submittedName>
</protein>
<dbReference type="PANTHER" id="PTHR46112">
    <property type="entry name" value="AMINOPEPTIDASE"/>
    <property type="match status" value="1"/>
</dbReference>
<dbReference type="InterPro" id="IPR036005">
    <property type="entry name" value="Creatinase/aminopeptidase-like"/>
</dbReference>
<dbReference type="GO" id="GO:0004177">
    <property type="term" value="F:aminopeptidase activity"/>
    <property type="evidence" value="ECO:0007669"/>
    <property type="project" value="UniProtKB-KW"/>
</dbReference>
<dbReference type="OrthoDB" id="9806388at2"/>
<sequence>MDFPDKLKEVQKYLFEKCLDGWLLYDFRNQNDLATRFLEIPDSKMLTRRFFYWIPAKGEPQKFVHAIEADNLSHLPGKQVLYSTWQKLEEILKKALSGKEIILMEYSKNNAIPYLSKVDGGTLELVKGCGVEVESSGTLLQRYTSVWSKDQYADHVEAASVLSKAAEDAWRFVGEKLKNQEQVNEYQVQQKILEVIKSCGCQTEEPPIVAVNAHSADPHYLPCSDRWDPIKRGDFLLIDLYCRKNKERAPYADITRVAVAASKPQEKHREVFEIVRRAQAAALELVRQRFQEKKKLMGREVDRVCRTLIDASGYGQYFIHRTGHNLDVQLHGPGANLDDFETRDERELLPGTCFTIEPGIYLPGEFGIRLEYDVFVHLDGEVVVNGGMQNEIACLL</sequence>
<keyword evidence="2" id="KW-0645">Protease</keyword>
<keyword evidence="3" id="KW-1185">Reference proteome</keyword>
<dbReference type="Pfam" id="PF00557">
    <property type="entry name" value="Peptidase_M24"/>
    <property type="match status" value="1"/>
</dbReference>
<evidence type="ECO:0000259" key="1">
    <source>
        <dbReference type="Pfam" id="PF00557"/>
    </source>
</evidence>
<organism evidence="2 3">
    <name type="scientific">Waddlia chondrophila (strain ATCC VR-1470 / WSU 86-1044)</name>
    <dbReference type="NCBI Taxonomy" id="716544"/>
    <lineage>
        <taxon>Bacteria</taxon>
        <taxon>Pseudomonadati</taxon>
        <taxon>Chlamydiota</taxon>
        <taxon>Chlamydiia</taxon>
        <taxon>Parachlamydiales</taxon>
        <taxon>Waddliaceae</taxon>
        <taxon>Waddlia</taxon>
    </lineage>
</organism>
<dbReference type="Proteomes" id="UP000001505">
    <property type="component" value="Chromosome"/>
</dbReference>
<feature type="domain" description="Peptidase M24" evidence="1">
    <location>
        <begin position="164"/>
        <end position="376"/>
    </location>
</feature>
<dbReference type="EMBL" id="CP001928">
    <property type="protein sequence ID" value="ADI37949.1"/>
    <property type="molecule type" value="Genomic_DNA"/>
</dbReference>
<keyword evidence="2" id="KW-0378">Hydrolase</keyword>
<dbReference type="KEGG" id="wch:wcw_0579"/>
<dbReference type="InterPro" id="IPR000994">
    <property type="entry name" value="Pept_M24"/>
</dbReference>
<dbReference type="eggNOG" id="COG0006">
    <property type="taxonomic scope" value="Bacteria"/>
</dbReference>
<evidence type="ECO:0000313" key="3">
    <source>
        <dbReference type="Proteomes" id="UP000001505"/>
    </source>
</evidence>
<dbReference type="AlphaFoldDB" id="D6YUY8"/>
<name>D6YUY8_WADCW</name>
<dbReference type="EC" id="3.4.11.5" evidence="2"/>
<dbReference type="InterPro" id="IPR050659">
    <property type="entry name" value="Peptidase_M24B"/>
</dbReference>
<keyword evidence="2" id="KW-0031">Aminopeptidase</keyword>
<gene>
    <name evidence="2" type="ordered locus">wcw_0579</name>
</gene>
<dbReference type="STRING" id="716544.wcw_0579"/>
<dbReference type="HOGENOM" id="CLU_056320_0_0_0"/>
<dbReference type="SUPFAM" id="SSF55920">
    <property type="entry name" value="Creatinase/aminopeptidase"/>
    <property type="match status" value="1"/>
</dbReference>